<dbReference type="GO" id="GO:0005992">
    <property type="term" value="P:trehalose biosynthetic process"/>
    <property type="evidence" value="ECO:0007669"/>
    <property type="project" value="InterPro"/>
</dbReference>
<evidence type="ECO:0000313" key="2">
    <source>
        <dbReference type="EMBL" id="QAT18007.1"/>
    </source>
</evidence>
<gene>
    <name evidence="2" type="ORF">BU251_03545</name>
</gene>
<reference evidence="2 3" key="1">
    <citation type="submission" date="2017-01" db="EMBL/GenBank/DDBJ databases">
        <title>First insights into the biology of 'candidatus Vampirococcus archaeovorus'.</title>
        <authorList>
            <person name="Kizina J."/>
            <person name="Jordan S."/>
            <person name="Stueber K."/>
            <person name="Reinhardt R."/>
            <person name="Harder J."/>
        </authorList>
    </citation>
    <scope>NUCLEOTIDE SEQUENCE [LARGE SCALE GENOMIC DNA]</scope>
    <source>
        <strain evidence="2 3">LiM</strain>
    </source>
</reference>
<comment type="similarity">
    <text evidence="1">Belongs to the glycosyltransferase 20 family.</text>
</comment>
<dbReference type="PANTHER" id="PTHR10788">
    <property type="entry name" value="TREHALOSE-6-PHOSPHATE SYNTHASE"/>
    <property type="match status" value="1"/>
</dbReference>
<accession>A0A410P722</accession>
<dbReference type="InterPro" id="IPR001830">
    <property type="entry name" value="Glyco_trans_20"/>
</dbReference>
<dbReference type="PANTHER" id="PTHR10788:SF106">
    <property type="entry name" value="BCDNA.GH08860"/>
    <property type="match status" value="1"/>
</dbReference>
<dbReference type="GO" id="GO:0003825">
    <property type="term" value="F:alpha,alpha-trehalose-phosphate synthase (UDP-forming) activity"/>
    <property type="evidence" value="ECO:0007669"/>
    <property type="project" value="TreeGrafter"/>
</dbReference>
<dbReference type="KEGG" id="vai:BU251_03545"/>
<dbReference type="Gene3D" id="3.40.50.2000">
    <property type="entry name" value="Glycogen Phosphorylase B"/>
    <property type="match status" value="2"/>
</dbReference>
<sequence length="472" mass="54684">MVVSNREPYVHQFKKGKVEYIRGAGGVITALDPVMQASNGLWVAQGSGDADRKVTDKDGKLRVPPDNPSYTLKRVWLTKEEENGYYFGYSNEAIWPMCHLTFQRPVFREEDWKHYEGVNQKFADAILNEIGDKKAFIWIQDYHLCLLPRYLKEKAGSQLIIAHFWHIPWPSHEVFRICPQRKEILEGLLANDLLGFHIRYHCDNFLTAVDRELESKIDRERFSVIKGGHETLIRPYPISVDFEGISSAAASESVQKIQEALVEEFHLENQTVLLGIDRIDYTKGIPERMLAVDRLLEKVPDLKEKITLFQVGEISRLHIPRYKALNDEINALVEQINWKHSTDNWRPIILVRRHLNFQELLALHRHARVCLVSSLHDGMNLVAKEFVSSRIDNKGALVLSEFTGASRELTDAILVNPYDRENISEGIYVALNLPEDEEQKRMVKMREIVQNNNIFRWAGKIISELLKFEFKE</sequence>
<evidence type="ECO:0000256" key="1">
    <source>
        <dbReference type="ARBA" id="ARBA00008799"/>
    </source>
</evidence>
<organism evidence="2 3">
    <name type="scientific">Velamenicoccus archaeovorus</name>
    <dbReference type="NCBI Taxonomy" id="1930593"/>
    <lineage>
        <taxon>Bacteria</taxon>
        <taxon>Pseudomonadati</taxon>
        <taxon>Candidatus Omnitrophota</taxon>
        <taxon>Candidatus Velamenicoccus</taxon>
    </lineage>
</organism>
<keyword evidence="3" id="KW-1185">Reference proteome</keyword>
<dbReference type="AlphaFoldDB" id="A0A410P722"/>
<evidence type="ECO:0000313" key="3">
    <source>
        <dbReference type="Proteomes" id="UP000287243"/>
    </source>
</evidence>
<dbReference type="CDD" id="cd03788">
    <property type="entry name" value="GT20_TPS"/>
    <property type="match status" value="1"/>
</dbReference>
<protein>
    <submittedName>
        <fullName evidence="2">Trehalose-6-phosphate synthase</fullName>
    </submittedName>
</protein>
<dbReference type="EMBL" id="CP019384">
    <property type="protein sequence ID" value="QAT18007.1"/>
    <property type="molecule type" value="Genomic_DNA"/>
</dbReference>
<dbReference type="Pfam" id="PF00982">
    <property type="entry name" value="Glyco_transf_20"/>
    <property type="match status" value="1"/>
</dbReference>
<dbReference type="Proteomes" id="UP000287243">
    <property type="component" value="Chromosome"/>
</dbReference>
<dbReference type="SUPFAM" id="SSF53756">
    <property type="entry name" value="UDP-Glycosyltransferase/glycogen phosphorylase"/>
    <property type="match status" value="1"/>
</dbReference>
<name>A0A410P722_VELA1</name>
<proteinExistence type="inferred from homology"/>